<organism evidence="2">
    <name type="scientific">Albugo laibachii Nc14</name>
    <dbReference type="NCBI Taxonomy" id="890382"/>
    <lineage>
        <taxon>Eukaryota</taxon>
        <taxon>Sar</taxon>
        <taxon>Stramenopiles</taxon>
        <taxon>Oomycota</taxon>
        <taxon>Peronosporomycetes</taxon>
        <taxon>Albuginales</taxon>
        <taxon>Albuginaceae</taxon>
        <taxon>Albugo</taxon>
    </lineage>
</organism>
<dbReference type="AlphaFoldDB" id="F0WNC7"/>
<protein>
    <submittedName>
        <fullName evidence="2">AlNc14C168G7957 protein</fullName>
    </submittedName>
</protein>
<name>F0WNC7_9STRA</name>
<dbReference type="EMBL" id="FR824213">
    <property type="protein sequence ID" value="CCA22818.1"/>
    <property type="molecule type" value="Genomic_DNA"/>
</dbReference>
<accession>F0WNC7</accession>
<reference evidence="2" key="1">
    <citation type="journal article" date="2011" name="PLoS Biol.">
        <title>Gene gain and loss during evolution of obligate parasitism in the white rust pathogen of Arabidopsis thaliana.</title>
        <authorList>
            <person name="Kemen E."/>
            <person name="Gardiner A."/>
            <person name="Schultz-Larsen T."/>
            <person name="Kemen A.C."/>
            <person name="Balmuth A.L."/>
            <person name="Robert-Seilaniantz A."/>
            <person name="Bailey K."/>
            <person name="Holub E."/>
            <person name="Studholme D.J."/>
            <person name="Maclean D."/>
            <person name="Jones J.D."/>
        </authorList>
    </citation>
    <scope>NUCLEOTIDE SEQUENCE</scope>
</reference>
<feature type="compositionally biased region" description="Polar residues" evidence="1">
    <location>
        <begin position="1"/>
        <end position="35"/>
    </location>
</feature>
<dbReference type="HOGENOM" id="CLU_1392412_0_0_1"/>
<proteinExistence type="predicted"/>
<evidence type="ECO:0000313" key="2">
    <source>
        <dbReference type="EMBL" id="CCA22818.1"/>
    </source>
</evidence>
<reference evidence="2" key="2">
    <citation type="submission" date="2011-02" db="EMBL/GenBank/DDBJ databases">
        <authorList>
            <person name="MacLean D."/>
        </authorList>
    </citation>
    <scope>NUCLEOTIDE SEQUENCE</scope>
</reference>
<feature type="region of interest" description="Disordered" evidence="1">
    <location>
        <begin position="1"/>
        <end position="62"/>
    </location>
</feature>
<sequence length="196" mass="22182">MPFQDLTSHIPTNGGQKEQILSSNQPERSFSNSLDKSPMMRPGISLIPQQEHSSDNGKNTQLGLIQNLPSINHNHRQLSPGVEDANLKSLKGQHFTNIPTNDQTNQFRPIRVLQIPQQQLGQVAFNTGKGGPTKSPFRIEQHSTSALENSSRRMHPVLQVNFIHCLFNTLYSYVHIDLRNRQFIQIGDFTQWSHAP</sequence>
<gene>
    <name evidence="2" type="primary">AlNc14C168G7957</name>
    <name evidence="2" type="ORF">ALNC14_089610</name>
</gene>
<evidence type="ECO:0000256" key="1">
    <source>
        <dbReference type="SAM" id="MobiDB-lite"/>
    </source>
</evidence>
<feature type="compositionally biased region" description="Polar residues" evidence="1">
    <location>
        <begin position="47"/>
        <end position="62"/>
    </location>
</feature>